<reference evidence="3 4" key="1">
    <citation type="submission" date="2020-01" db="EMBL/GenBank/DDBJ databases">
        <authorList>
            <person name="Gupta K D."/>
        </authorList>
    </citation>
    <scope>NUCLEOTIDE SEQUENCE [LARGE SCALE GENOMIC DNA]</scope>
</reference>
<evidence type="ECO:0000259" key="2">
    <source>
        <dbReference type="Pfam" id="PF21666"/>
    </source>
</evidence>
<dbReference type="InterPro" id="IPR025340">
    <property type="entry name" value="DUF4246"/>
</dbReference>
<feature type="domain" description="DUF4246" evidence="2">
    <location>
        <begin position="22"/>
        <end position="97"/>
    </location>
</feature>
<protein>
    <submittedName>
        <fullName evidence="3">Uncharacterized protein</fullName>
    </submittedName>
</protein>
<dbReference type="Proteomes" id="UP000467700">
    <property type="component" value="Unassembled WGS sequence"/>
</dbReference>
<dbReference type="OrthoDB" id="415532at2759"/>
<name>A0A8S0VQQ1_CYCAE</name>
<evidence type="ECO:0000259" key="1">
    <source>
        <dbReference type="Pfam" id="PF14033"/>
    </source>
</evidence>
<dbReference type="PANTHER" id="PTHR33119:SF1">
    <property type="entry name" value="FE2OG DIOXYGENASE DOMAIN-CONTAINING PROTEIN"/>
    <property type="match status" value="1"/>
</dbReference>
<comment type="caution">
    <text evidence="3">The sequence shown here is derived from an EMBL/GenBank/DDBJ whole genome shotgun (WGS) entry which is preliminary data.</text>
</comment>
<dbReference type="PANTHER" id="PTHR33119">
    <property type="entry name" value="IFI3P"/>
    <property type="match status" value="1"/>
</dbReference>
<feature type="domain" description="DUF4246" evidence="1">
    <location>
        <begin position="108"/>
        <end position="509"/>
    </location>
</feature>
<dbReference type="Pfam" id="PF21666">
    <property type="entry name" value="DUF4246_N"/>
    <property type="match status" value="1"/>
</dbReference>
<accession>A0A8S0VQQ1</accession>
<dbReference type="InterPro" id="IPR049207">
    <property type="entry name" value="DUF4246_N"/>
</dbReference>
<dbReference type="EMBL" id="CACVBS010000030">
    <property type="protein sequence ID" value="CAA7260755.1"/>
    <property type="molecule type" value="Genomic_DNA"/>
</dbReference>
<dbReference type="Pfam" id="PF14033">
    <property type="entry name" value="DUF4246"/>
    <property type="match status" value="1"/>
</dbReference>
<dbReference type="InterPro" id="IPR049192">
    <property type="entry name" value="DUF4246_C"/>
</dbReference>
<keyword evidence="4" id="KW-1185">Reference proteome</keyword>
<evidence type="ECO:0000313" key="3">
    <source>
        <dbReference type="EMBL" id="CAA7260755.1"/>
    </source>
</evidence>
<gene>
    <name evidence="3" type="ORF">AAE3_LOCUS2983</name>
</gene>
<organism evidence="3 4">
    <name type="scientific">Cyclocybe aegerita</name>
    <name type="common">Black poplar mushroom</name>
    <name type="synonym">Agrocybe aegerita</name>
    <dbReference type="NCBI Taxonomy" id="1973307"/>
    <lineage>
        <taxon>Eukaryota</taxon>
        <taxon>Fungi</taxon>
        <taxon>Dikarya</taxon>
        <taxon>Basidiomycota</taxon>
        <taxon>Agaricomycotina</taxon>
        <taxon>Agaricomycetes</taxon>
        <taxon>Agaricomycetidae</taxon>
        <taxon>Agaricales</taxon>
        <taxon>Agaricineae</taxon>
        <taxon>Bolbitiaceae</taxon>
        <taxon>Cyclocybe</taxon>
    </lineage>
</organism>
<evidence type="ECO:0000313" key="4">
    <source>
        <dbReference type="Proteomes" id="UP000467700"/>
    </source>
</evidence>
<dbReference type="AlphaFoldDB" id="A0A8S0VQQ1"/>
<sequence length="577" mass="65340">MLSPSTNIFPAPETVPGEKTYLPGFGQPMNYYPDGKGKDRPFPSVLNPTDMNQSRTILELTTLREFKMLQIMNQITDKPNWNIKVFDEAVAEKWKSEALALTNEDITEAMMNWVIDELRYKASIFSQTGAVSVYTGDVVKSDSALPESFKHQLQAAVKALEDVPEKDKDWHPGSNGMVLDLVHPSLFPLVYGRSRVLERGRVTLEDCIARCGEGIEVPVPTEEESKVDPPPPHCDSLPYRILGETYSRKFQWLPCEVDISSDKAKITSYINNLHPEKHKALYGLIEQVIDATIPLWNTSLAPTVEVKWNRRTRIHYSASLDEGEEVERPEPGTFVAPTDPPQLDLREQFREKGLQVIVKLANIHLTPDNNHYAGGTWHVEGQLNEHICATALYYYSNENTANSTLAFRQQSDAVGVTYTNYAQDEHDFLEIVYGCRNGDPGVQIVGGVHTREGRLLTFPNILQHQVQPFGLKDASKPGHRKILALFLVDPHIRVLSTANVPPQQRDWWAGRLNEVGTGLDRLPQELKDEVFGEVQGGFPISLEEAKELRKELMEERKRIQVKHGYAFEYKQFSLCEH</sequence>
<proteinExistence type="predicted"/>